<evidence type="ECO:0000259" key="6">
    <source>
        <dbReference type="PROSITE" id="PS50977"/>
    </source>
</evidence>
<accession>A0A5M8AAM7</accession>
<feature type="domain" description="HTH tetR-type" evidence="6">
    <location>
        <begin position="16"/>
        <end position="76"/>
    </location>
</feature>
<dbReference type="SUPFAM" id="SSF48498">
    <property type="entry name" value="Tetracyclin repressor-like, C-terminal domain"/>
    <property type="match status" value="1"/>
</dbReference>
<dbReference type="Gene3D" id="1.10.357.10">
    <property type="entry name" value="Tetracycline Repressor, domain 2"/>
    <property type="match status" value="1"/>
</dbReference>
<dbReference type="PROSITE" id="PS01081">
    <property type="entry name" value="HTH_TETR_1"/>
    <property type="match status" value="1"/>
</dbReference>
<evidence type="ECO:0000256" key="2">
    <source>
        <dbReference type="ARBA" id="ARBA00023015"/>
    </source>
</evidence>
<dbReference type="GO" id="GO:0000976">
    <property type="term" value="F:transcription cis-regulatory region binding"/>
    <property type="evidence" value="ECO:0007669"/>
    <property type="project" value="TreeGrafter"/>
</dbReference>
<organism evidence="7 8">
    <name type="scientific">Cupriavidus cauae</name>
    <dbReference type="NCBI Taxonomy" id="2608999"/>
    <lineage>
        <taxon>Bacteria</taxon>
        <taxon>Pseudomonadati</taxon>
        <taxon>Pseudomonadota</taxon>
        <taxon>Betaproteobacteria</taxon>
        <taxon>Burkholderiales</taxon>
        <taxon>Burkholderiaceae</taxon>
        <taxon>Cupriavidus</taxon>
    </lineage>
</organism>
<evidence type="ECO:0000256" key="3">
    <source>
        <dbReference type="ARBA" id="ARBA00023125"/>
    </source>
</evidence>
<feature type="DNA-binding region" description="H-T-H motif" evidence="5">
    <location>
        <begin position="39"/>
        <end position="58"/>
    </location>
</feature>
<dbReference type="Pfam" id="PF00440">
    <property type="entry name" value="TetR_N"/>
    <property type="match status" value="1"/>
</dbReference>
<dbReference type="PANTHER" id="PTHR30055">
    <property type="entry name" value="HTH-TYPE TRANSCRIPTIONAL REGULATOR RUTR"/>
    <property type="match status" value="1"/>
</dbReference>
<dbReference type="InterPro" id="IPR050109">
    <property type="entry name" value="HTH-type_TetR-like_transc_reg"/>
</dbReference>
<keyword evidence="3 5" id="KW-0238">DNA-binding</keyword>
<name>A0A5M8AAM7_9BURK</name>
<dbReference type="RefSeq" id="WP_150083842.1">
    <property type="nucleotide sequence ID" value="NZ_VWRN01000045.1"/>
</dbReference>
<dbReference type="GO" id="GO:0003700">
    <property type="term" value="F:DNA-binding transcription factor activity"/>
    <property type="evidence" value="ECO:0007669"/>
    <property type="project" value="TreeGrafter"/>
</dbReference>
<keyword evidence="8" id="KW-1185">Reference proteome</keyword>
<sequence>MHATAILTAGTAPDRSEHRRRLLEGMAGAVARKGYGEVTIADIVAEANVSRRTFYEHFDSKADCLMALYVSASRHALQVLRDAIDPRQPWTAQVEGAMRAYLGYMAGNPALLRTLFIEILSLGGPGLAVRRQIHRELAEFIQRTVGTDQRRRQRLPYESALALVGAVHELVLERIEGAGPARLEALVPTVCDLVRRIVGEERRAAS</sequence>
<keyword evidence="2" id="KW-0805">Transcription regulation</keyword>
<dbReference type="PROSITE" id="PS50977">
    <property type="entry name" value="HTH_TETR_2"/>
    <property type="match status" value="1"/>
</dbReference>
<dbReference type="InterPro" id="IPR023772">
    <property type="entry name" value="DNA-bd_HTH_TetR-type_CS"/>
</dbReference>
<dbReference type="InterPro" id="IPR036271">
    <property type="entry name" value="Tet_transcr_reg_TetR-rel_C_sf"/>
</dbReference>
<reference evidence="7 8" key="1">
    <citation type="submission" date="2019-09" db="EMBL/GenBank/DDBJ databases">
        <title>Isolation of a novel species in the genus Cupriavidus from patients with sepsis using whole genome sequencing.</title>
        <authorList>
            <person name="Kweon O.J."/>
            <person name="Lee M.-K."/>
        </authorList>
    </citation>
    <scope>NUCLEOTIDE SEQUENCE [LARGE SCALE GENOMIC DNA]</scope>
    <source>
        <strain evidence="7 8">MKL-01</strain>
    </source>
</reference>
<dbReference type="Proteomes" id="UP000324324">
    <property type="component" value="Unassembled WGS sequence"/>
</dbReference>
<comment type="caution">
    <text evidence="7">The sequence shown here is derived from an EMBL/GenBank/DDBJ whole genome shotgun (WGS) entry which is preliminary data.</text>
</comment>
<evidence type="ECO:0000313" key="8">
    <source>
        <dbReference type="Proteomes" id="UP000324324"/>
    </source>
</evidence>
<dbReference type="SUPFAM" id="SSF46689">
    <property type="entry name" value="Homeodomain-like"/>
    <property type="match status" value="1"/>
</dbReference>
<keyword evidence="1" id="KW-0678">Repressor</keyword>
<dbReference type="AlphaFoldDB" id="A0A5M8AAM7"/>
<dbReference type="InterPro" id="IPR001647">
    <property type="entry name" value="HTH_TetR"/>
</dbReference>
<proteinExistence type="predicted"/>
<protein>
    <submittedName>
        <fullName evidence="7">TetR/AcrR family transcriptional regulator</fullName>
    </submittedName>
</protein>
<evidence type="ECO:0000256" key="4">
    <source>
        <dbReference type="ARBA" id="ARBA00023163"/>
    </source>
</evidence>
<dbReference type="EMBL" id="VWRN01000045">
    <property type="protein sequence ID" value="KAA6120848.1"/>
    <property type="molecule type" value="Genomic_DNA"/>
</dbReference>
<evidence type="ECO:0000256" key="1">
    <source>
        <dbReference type="ARBA" id="ARBA00022491"/>
    </source>
</evidence>
<keyword evidence="4" id="KW-0804">Transcription</keyword>
<dbReference type="InterPro" id="IPR009057">
    <property type="entry name" value="Homeodomain-like_sf"/>
</dbReference>
<gene>
    <name evidence="7" type="ORF">F1599_16945</name>
</gene>
<evidence type="ECO:0000313" key="7">
    <source>
        <dbReference type="EMBL" id="KAA6120848.1"/>
    </source>
</evidence>
<dbReference type="PANTHER" id="PTHR30055:SF234">
    <property type="entry name" value="HTH-TYPE TRANSCRIPTIONAL REGULATOR BETI"/>
    <property type="match status" value="1"/>
</dbReference>
<evidence type="ECO:0000256" key="5">
    <source>
        <dbReference type="PROSITE-ProRule" id="PRU00335"/>
    </source>
</evidence>